<reference evidence="3" key="1">
    <citation type="submission" date="2019-02" db="EMBL/GenBank/DDBJ databases">
        <authorList>
            <person name="Gruber-Vodicka R. H."/>
            <person name="Seah K. B. B."/>
        </authorList>
    </citation>
    <scope>NUCLEOTIDE SEQUENCE</scope>
    <source>
        <strain evidence="2">BECK_BZ123</strain>
        <strain evidence="3">BECK_BZ126</strain>
    </source>
</reference>
<feature type="compositionally biased region" description="Basic and acidic residues" evidence="1">
    <location>
        <begin position="63"/>
        <end position="75"/>
    </location>
</feature>
<organism evidence="3">
    <name type="scientific">Candidatus Kentrum sp. TC</name>
    <dbReference type="NCBI Taxonomy" id="2126339"/>
    <lineage>
        <taxon>Bacteria</taxon>
        <taxon>Pseudomonadati</taxon>
        <taxon>Pseudomonadota</taxon>
        <taxon>Gammaproteobacteria</taxon>
        <taxon>Candidatus Kentrum</taxon>
    </lineage>
</organism>
<dbReference type="EMBL" id="CAADFW010000006">
    <property type="protein sequence ID" value="VFK55001.1"/>
    <property type="molecule type" value="Genomic_DNA"/>
</dbReference>
<evidence type="ECO:0000256" key="1">
    <source>
        <dbReference type="SAM" id="MobiDB-lite"/>
    </source>
</evidence>
<feature type="region of interest" description="Disordered" evidence="1">
    <location>
        <begin position="46"/>
        <end position="75"/>
    </location>
</feature>
<protein>
    <submittedName>
        <fullName evidence="3">Uncharacterized protein</fullName>
    </submittedName>
</protein>
<proteinExistence type="predicted"/>
<gene>
    <name evidence="2" type="ORF">BECKTC1821D_GA0114238_100937</name>
    <name evidence="3" type="ORF">BECKTC1821F_GA0114240_100645</name>
</gene>
<evidence type="ECO:0000313" key="2">
    <source>
        <dbReference type="EMBL" id="VFK40301.1"/>
    </source>
</evidence>
<dbReference type="EMBL" id="CAADFS010000009">
    <property type="protein sequence ID" value="VFK40301.1"/>
    <property type="molecule type" value="Genomic_DNA"/>
</dbReference>
<sequence>MNTRIAHGDGGYPRLMAQLAKFERLILRGLGHPKIASDLARASYYRSAQVSGETRENPGPMRLLDEKYTRHPELS</sequence>
<dbReference type="AlphaFoldDB" id="A0A450ZMK1"/>
<name>A0A450ZMK1_9GAMM</name>
<evidence type="ECO:0000313" key="3">
    <source>
        <dbReference type="EMBL" id="VFK55001.1"/>
    </source>
</evidence>
<accession>A0A450ZMK1</accession>